<dbReference type="Gene3D" id="1.10.220.160">
    <property type="match status" value="1"/>
</dbReference>
<keyword evidence="1" id="KW-0489">Methyltransferase</keyword>
<evidence type="ECO:0000256" key="4">
    <source>
        <dbReference type="SAM" id="Coils"/>
    </source>
</evidence>
<keyword evidence="3" id="KW-0949">S-adenosyl-L-methionine</keyword>
<dbReference type="GO" id="GO:0042826">
    <property type="term" value="F:histone deacetylase binding"/>
    <property type="evidence" value="ECO:0007669"/>
    <property type="project" value="TreeGrafter"/>
</dbReference>
<sequence length="651" mass="72705">MEGDLDPKYTSMCSEQTIFSNKEGFFGEFFDSVKKASAKEWLNKIFGNAKFDRDRLLAILAEPNVGGILLGMLEHVTAVYKQKDAKGSELRRREGERLLECGDAKKAVILLSQAVLRAPMKGDNHSQDGGITLALALWARSQAFIALNDGKSALSDLQCSLNNGLPAKYHGEYYVRLARANALIGSQPKAEICLNLAERLSENQLNMEKLRDEIRKTSSAVNVPTAKAPELSSGQNPNLEGASNLIEVTNSDEVGNYVKAKTNVKSGDVLLVEKPIVSSLLDKFFGTHCLHCKQRLVAPHGCDSCSGVAFCSIECKSIACSTYHKFECKYMDLLIGSGMSILCFLALRIITQSTTPDVAIQNGRKIISELCTHSNRRSCEDYLQRCTMTAFLLRVLQKAEFFGRRTTESAEPTSLELDIAEVILGLLQVLQFNAHEIFETRHGEKHRFVGARPVYIGVALYKTGAYFNHNCYPSVTRYFVGSTIILRATHPLKSGEMVGENYGPIFTKKTLLDRSRSLMSRYWFKCQCKACQENWQILDKLNNKARLKCTTPLCEGIHNYPENPRKTVKCLKCKKMVSLQEHAALLLECEELYRKGAEFMDKEDTESAIEKFIEGIDLFYTIAVPPHKSMHIAEESLKACYADQGTVVSIL</sequence>
<dbReference type="AlphaFoldDB" id="A0A9Q0MPW1"/>
<proteinExistence type="predicted"/>
<dbReference type="OrthoDB" id="1028014at2759"/>
<gene>
    <name evidence="5" type="primary">SMYD4_3</name>
    <name evidence="5" type="ORF">Bhyg_14287</name>
</gene>
<dbReference type="InterPro" id="IPR046341">
    <property type="entry name" value="SET_dom_sf"/>
</dbReference>
<dbReference type="EMBL" id="WJQU01000004">
    <property type="protein sequence ID" value="KAJ6635701.1"/>
    <property type="molecule type" value="Genomic_DNA"/>
</dbReference>
<dbReference type="Gene3D" id="2.170.270.10">
    <property type="entry name" value="SET domain"/>
    <property type="match status" value="1"/>
</dbReference>
<keyword evidence="6" id="KW-1185">Reference proteome</keyword>
<dbReference type="CDD" id="cd10536">
    <property type="entry name" value="SET_SMYD4"/>
    <property type="match status" value="1"/>
</dbReference>
<dbReference type="SUPFAM" id="SSF144232">
    <property type="entry name" value="HIT/MYND zinc finger-like"/>
    <property type="match status" value="1"/>
</dbReference>
<comment type="caution">
    <text evidence="5">The sequence shown here is derived from an EMBL/GenBank/DDBJ whole genome shotgun (WGS) entry which is preliminary data.</text>
</comment>
<dbReference type="SUPFAM" id="SSF82199">
    <property type="entry name" value="SET domain"/>
    <property type="match status" value="1"/>
</dbReference>
<organism evidence="5 6">
    <name type="scientific">Pseudolycoriella hygida</name>
    <dbReference type="NCBI Taxonomy" id="35572"/>
    <lineage>
        <taxon>Eukaryota</taxon>
        <taxon>Metazoa</taxon>
        <taxon>Ecdysozoa</taxon>
        <taxon>Arthropoda</taxon>
        <taxon>Hexapoda</taxon>
        <taxon>Insecta</taxon>
        <taxon>Pterygota</taxon>
        <taxon>Neoptera</taxon>
        <taxon>Endopterygota</taxon>
        <taxon>Diptera</taxon>
        <taxon>Nematocera</taxon>
        <taxon>Sciaroidea</taxon>
        <taxon>Sciaridae</taxon>
        <taxon>Pseudolycoriella</taxon>
    </lineage>
</organism>
<evidence type="ECO:0000256" key="1">
    <source>
        <dbReference type="ARBA" id="ARBA00022603"/>
    </source>
</evidence>
<reference evidence="5" key="1">
    <citation type="submission" date="2022-07" db="EMBL/GenBank/DDBJ databases">
        <authorList>
            <person name="Trinca V."/>
            <person name="Uliana J.V.C."/>
            <person name="Torres T.T."/>
            <person name="Ward R.J."/>
            <person name="Monesi N."/>
        </authorList>
    </citation>
    <scope>NUCLEOTIDE SEQUENCE</scope>
    <source>
        <strain evidence="5">HSMRA1968</strain>
        <tissue evidence="5">Whole embryos</tissue>
    </source>
</reference>
<dbReference type="GO" id="GO:0032259">
    <property type="term" value="P:methylation"/>
    <property type="evidence" value="ECO:0007669"/>
    <property type="project" value="UniProtKB-KW"/>
</dbReference>
<dbReference type="InterPro" id="IPR011990">
    <property type="entry name" value="TPR-like_helical_dom_sf"/>
</dbReference>
<name>A0A9Q0MPW1_9DIPT</name>
<dbReference type="Proteomes" id="UP001151699">
    <property type="component" value="Chromosome C"/>
</dbReference>
<dbReference type="InterPro" id="IPR052097">
    <property type="entry name" value="SET-MYND_domain_protein"/>
</dbReference>
<dbReference type="SUPFAM" id="SSF48452">
    <property type="entry name" value="TPR-like"/>
    <property type="match status" value="1"/>
</dbReference>
<dbReference type="Gene3D" id="1.25.40.10">
    <property type="entry name" value="Tetratricopeptide repeat domain"/>
    <property type="match status" value="1"/>
</dbReference>
<evidence type="ECO:0000313" key="6">
    <source>
        <dbReference type="Proteomes" id="UP001151699"/>
    </source>
</evidence>
<dbReference type="PANTHER" id="PTHR46165:SF5">
    <property type="entry name" value="RE32936P"/>
    <property type="match status" value="1"/>
</dbReference>
<dbReference type="InterPro" id="IPR044421">
    <property type="entry name" value="SMYD4_SET"/>
</dbReference>
<keyword evidence="2" id="KW-0808">Transferase</keyword>
<dbReference type="PANTHER" id="PTHR46165">
    <property type="entry name" value="SET AND MYND DOMAIN-CONTAINING PROTEIN 4"/>
    <property type="match status" value="1"/>
</dbReference>
<accession>A0A9Q0MPW1</accession>
<evidence type="ECO:0000313" key="5">
    <source>
        <dbReference type="EMBL" id="KAJ6635701.1"/>
    </source>
</evidence>
<keyword evidence="4" id="KW-0175">Coiled coil</keyword>
<protein>
    <submittedName>
        <fullName evidence="5">SET and MYND domain-containing protein 4</fullName>
    </submittedName>
</protein>
<dbReference type="GO" id="GO:0008168">
    <property type="term" value="F:methyltransferase activity"/>
    <property type="evidence" value="ECO:0007669"/>
    <property type="project" value="UniProtKB-KW"/>
</dbReference>
<evidence type="ECO:0000256" key="2">
    <source>
        <dbReference type="ARBA" id="ARBA00022679"/>
    </source>
</evidence>
<dbReference type="GO" id="GO:0005634">
    <property type="term" value="C:nucleus"/>
    <property type="evidence" value="ECO:0007669"/>
    <property type="project" value="TreeGrafter"/>
</dbReference>
<evidence type="ECO:0000256" key="3">
    <source>
        <dbReference type="ARBA" id="ARBA00022691"/>
    </source>
</evidence>
<dbReference type="Gene3D" id="6.10.140.2220">
    <property type="match status" value="1"/>
</dbReference>
<dbReference type="GO" id="GO:0005737">
    <property type="term" value="C:cytoplasm"/>
    <property type="evidence" value="ECO:0007669"/>
    <property type="project" value="TreeGrafter"/>
</dbReference>
<feature type="coiled-coil region" evidence="4">
    <location>
        <begin position="193"/>
        <end position="220"/>
    </location>
</feature>
<dbReference type="GO" id="GO:0042051">
    <property type="term" value="P:compound eye photoreceptor development"/>
    <property type="evidence" value="ECO:0007669"/>
    <property type="project" value="TreeGrafter"/>
</dbReference>